<organism evidence="2 3">
    <name type="scientific">Flavobacterium cerinum</name>
    <dbReference type="NCBI Taxonomy" id="2502784"/>
    <lineage>
        <taxon>Bacteria</taxon>
        <taxon>Pseudomonadati</taxon>
        <taxon>Bacteroidota</taxon>
        <taxon>Flavobacteriia</taxon>
        <taxon>Flavobacteriales</taxon>
        <taxon>Flavobacteriaceae</taxon>
        <taxon>Flavobacterium</taxon>
    </lineage>
</organism>
<proteinExistence type="predicted"/>
<keyword evidence="1" id="KW-1133">Transmembrane helix</keyword>
<keyword evidence="1" id="KW-0812">Transmembrane</keyword>
<feature type="transmembrane region" description="Helical" evidence="1">
    <location>
        <begin position="110"/>
        <end position="132"/>
    </location>
</feature>
<dbReference type="RefSeq" id="WP_256550537.1">
    <property type="nucleotide sequence ID" value="NZ_CP101751.1"/>
</dbReference>
<evidence type="ECO:0000313" key="2">
    <source>
        <dbReference type="EMBL" id="UUC44852.1"/>
    </source>
</evidence>
<dbReference type="EMBL" id="CP101751">
    <property type="protein sequence ID" value="UUC44852.1"/>
    <property type="molecule type" value="Genomic_DNA"/>
</dbReference>
<sequence length="145" mass="16557">MDKRMYNFVSDWTAGSEKKKSTGTVTDVFGLLGLFYPKSAMCWTVYGSMLGIFGMVKSYYKVWLFPAILLFLILHLWAMSKNVRQKIYLPFIFSLTGALLLVISKMFFPLIYWPVLIGMGFLLLGSLANSIADSKITDDERNPKR</sequence>
<feature type="transmembrane region" description="Helical" evidence="1">
    <location>
        <begin position="62"/>
        <end position="80"/>
    </location>
</feature>
<name>A0ABY5ITK1_9FLAO</name>
<feature type="transmembrane region" description="Helical" evidence="1">
    <location>
        <begin position="28"/>
        <end position="56"/>
    </location>
</feature>
<feature type="transmembrane region" description="Helical" evidence="1">
    <location>
        <begin position="87"/>
        <end position="104"/>
    </location>
</feature>
<protein>
    <submittedName>
        <fullName evidence="2">Uncharacterized protein</fullName>
    </submittedName>
</protein>
<dbReference type="Proteomes" id="UP001059844">
    <property type="component" value="Chromosome"/>
</dbReference>
<gene>
    <name evidence="2" type="ORF">NOX80_14600</name>
</gene>
<evidence type="ECO:0000313" key="3">
    <source>
        <dbReference type="Proteomes" id="UP001059844"/>
    </source>
</evidence>
<keyword evidence="1" id="KW-0472">Membrane</keyword>
<evidence type="ECO:0000256" key="1">
    <source>
        <dbReference type="SAM" id="Phobius"/>
    </source>
</evidence>
<keyword evidence="3" id="KW-1185">Reference proteome</keyword>
<reference evidence="2" key="1">
    <citation type="submission" date="2022-07" db="EMBL/GenBank/DDBJ databases">
        <title>Isolation, identification, and degradation of a PFOSA degrading strain from sewage treatment plant.</title>
        <authorList>
            <person name="Zhang L."/>
            <person name="Huo Y."/>
        </authorList>
    </citation>
    <scope>NUCLEOTIDE SEQUENCE</scope>
    <source>
        <strain evidence="2">C1</strain>
    </source>
</reference>
<accession>A0ABY5ITK1</accession>